<dbReference type="PROSITE" id="PS00678">
    <property type="entry name" value="WD_REPEATS_1"/>
    <property type="match status" value="1"/>
</dbReference>
<dbReference type="AlphaFoldDB" id="A0A1R2C6I2"/>
<feature type="repeat" description="WD" evidence="3">
    <location>
        <begin position="148"/>
        <end position="190"/>
    </location>
</feature>
<dbReference type="PROSITE" id="PS50082">
    <property type="entry name" value="WD_REPEATS_2"/>
    <property type="match status" value="1"/>
</dbReference>
<comment type="caution">
    <text evidence="4">The sequence shown here is derived from an EMBL/GenBank/DDBJ whole genome shotgun (WGS) entry which is preliminary data.</text>
</comment>
<keyword evidence="1 3" id="KW-0853">WD repeat</keyword>
<sequence length="310" mass="34705">MDSPYTIAVQNQEYKISLKTFISDLPAIQCVRYDEDSNFIAAGGNGKIIVVTSAKMHTINCEDSITSVCWKPRSSGSKTKNVILACESEGAISQWHTTSRKCLHRLQTPCELYSIDYHKHFPLFVSGGKDGIIRLYDDITKTLINEFEQIHTSRVFCVKSITEDPNVLLSGGWDSTLQIWDIREKAAVRTLLGPHICGEAIDYKNGEVLAGSWREKHALQIFSMQTGTLIRDVNLYTHSWIYSTRFADEGNWIVACGSNNNQIAVIENYEQIGNVQNFPQPLFSCDITKSHKTVVVGCGDGSLSLFNIQL</sequence>
<dbReference type="Gene3D" id="2.130.10.10">
    <property type="entry name" value="YVTN repeat-like/Quinoprotein amine dehydrogenase"/>
    <property type="match status" value="2"/>
</dbReference>
<dbReference type="SUPFAM" id="SSF50978">
    <property type="entry name" value="WD40 repeat-like"/>
    <property type="match status" value="1"/>
</dbReference>
<organism evidence="4 5">
    <name type="scientific">Stentor coeruleus</name>
    <dbReference type="NCBI Taxonomy" id="5963"/>
    <lineage>
        <taxon>Eukaryota</taxon>
        <taxon>Sar</taxon>
        <taxon>Alveolata</taxon>
        <taxon>Ciliophora</taxon>
        <taxon>Postciliodesmatophora</taxon>
        <taxon>Heterotrichea</taxon>
        <taxon>Heterotrichida</taxon>
        <taxon>Stentoridae</taxon>
        <taxon>Stentor</taxon>
    </lineage>
</organism>
<dbReference type="OrthoDB" id="10251741at2759"/>
<dbReference type="InterPro" id="IPR015943">
    <property type="entry name" value="WD40/YVTN_repeat-like_dom_sf"/>
</dbReference>
<evidence type="ECO:0000256" key="3">
    <source>
        <dbReference type="PROSITE-ProRule" id="PRU00221"/>
    </source>
</evidence>
<evidence type="ECO:0000313" key="5">
    <source>
        <dbReference type="Proteomes" id="UP000187209"/>
    </source>
</evidence>
<dbReference type="InterPro" id="IPR019775">
    <property type="entry name" value="WD40_repeat_CS"/>
</dbReference>
<dbReference type="PANTHER" id="PTHR47822">
    <property type="entry name" value="CARBOHYDRATE BINDING DOMAIN CONTAINING PROTEIN"/>
    <property type="match status" value="1"/>
</dbReference>
<evidence type="ECO:0000313" key="4">
    <source>
        <dbReference type="EMBL" id="OMJ84579.1"/>
    </source>
</evidence>
<dbReference type="EMBL" id="MPUH01000264">
    <property type="protein sequence ID" value="OMJ84579.1"/>
    <property type="molecule type" value="Genomic_DNA"/>
</dbReference>
<dbReference type="PANTHER" id="PTHR47822:SF2">
    <property type="entry name" value="F-BOX AND WD-40 DOMAIN PROTEIN 7"/>
    <property type="match status" value="1"/>
</dbReference>
<reference evidence="4 5" key="1">
    <citation type="submission" date="2016-11" db="EMBL/GenBank/DDBJ databases">
        <title>The macronuclear genome of Stentor coeruleus: a giant cell with tiny introns.</title>
        <authorList>
            <person name="Slabodnick M."/>
            <person name="Ruby J.G."/>
            <person name="Reiff S.B."/>
            <person name="Swart E.C."/>
            <person name="Gosai S."/>
            <person name="Prabakaran S."/>
            <person name="Witkowska E."/>
            <person name="Larue G.E."/>
            <person name="Fisher S."/>
            <person name="Freeman R.M."/>
            <person name="Gunawardena J."/>
            <person name="Chu W."/>
            <person name="Stover N.A."/>
            <person name="Gregory B.D."/>
            <person name="Nowacki M."/>
            <person name="Derisi J."/>
            <person name="Roy S.W."/>
            <person name="Marshall W.F."/>
            <person name="Sood P."/>
        </authorList>
    </citation>
    <scope>NUCLEOTIDE SEQUENCE [LARGE SCALE GENOMIC DNA]</scope>
    <source>
        <strain evidence="4">WM001</strain>
    </source>
</reference>
<dbReference type="Proteomes" id="UP000187209">
    <property type="component" value="Unassembled WGS sequence"/>
</dbReference>
<protein>
    <submittedName>
        <fullName evidence="4">Uncharacterized protein</fullName>
    </submittedName>
</protein>
<evidence type="ECO:0000256" key="1">
    <source>
        <dbReference type="ARBA" id="ARBA00022574"/>
    </source>
</evidence>
<gene>
    <name evidence="4" type="ORF">SteCoe_14249</name>
</gene>
<proteinExistence type="predicted"/>
<keyword evidence="2" id="KW-0677">Repeat</keyword>
<dbReference type="InterPro" id="IPR001680">
    <property type="entry name" value="WD40_rpt"/>
</dbReference>
<dbReference type="InterPro" id="IPR036322">
    <property type="entry name" value="WD40_repeat_dom_sf"/>
</dbReference>
<keyword evidence="5" id="KW-1185">Reference proteome</keyword>
<name>A0A1R2C6I2_9CILI</name>
<dbReference type="Pfam" id="PF00400">
    <property type="entry name" value="WD40"/>
    <property type="match status" value="3"/>
</dbReference>
<accession>A0A1R2C6I2</accession>
<evidence type="ECO:0000256" key="2">
    <source>
        <dbReference type="ARBA" id="ARBA00022737"/>
    </source>
</evidence>
<dbReference type="SMART" id="SM00320">
    <property type="entry name" value="WD40"/>
    <property type="match status" value="5"/>
</dbReference>